<evidence type="ECO:0000313" key="3">
    <source>
        <dbReference type="EMBL" id="KAF4088199.1"/>
    </source>
</evidence>
<evidence type="ECO:0000259" key="2">
    <source>
        <dbReference type="PROSITE" id="PS50010"/>
    </source>
</evidence>
<feature type="compositionally biased region" description="Basic and acidic residues" evidence="1">
    <location>
        <begin position="575"/>
        <end position="584"/>
    </location>
</feature>
<dbReference type="InterPro" id="IPR011993">
    <property type="entry name" value="PH-like_dom_sf"/>
</dbReference>
<dbReference type="InterPro" id="IPR001849">
    <property type="entry name" value="PH_domain"/>
</dbReference>
<feature type="region of interest" description="Disordered" evidence="1">
    <location>
        <begin position="575"/>
        <end position="669"/>
    </location>
</feature>
<dbReference type="SUPFAM" id="SSF48065">
    <property type="entry name" value="DBL homology domain (DH-domain)"/>
    <property type="match status" value="1"/>
</dbReference>
<name>A0A7J6B1D6_AMEME</name>
<organism evidence="3 4">
    <name type="scientific">Ameiurus melas</name>
    <name type="common">Black bullhead</name>
    <name type="synonym">Silurus melas</name>
    <dbReference type="NCBI Taxonomy" id="219545"/>
    <lineage>
        <taxon>Eukaryota</taxon>
        <taxon>Metazoa</taxon>
        <taxon>Chordata</taxon>
        <taxon>Craniata</taxon>
        <taxon>Vertebrata</taxon>
        <taxon>Euteleostomi</taxon>
        <taxon>Actinopterygii</taxon>
        <taxon>Neopterygii</taxon>
        <taxon>Teleostei</taxon>
        <taxon>Ostariophysi</taxon>
        <taxon>Siluriformes</taxon>
        <taxon>Ictaluridae</taxon>
        <taxon>Ameiurus</taxon>
    </lineage>
</organism>
<sequence length="747" mass="85697">MDGGMEKQKEAEKDKESYSVDGVQRRSADARDRHQKAPDDHKYHTLGYQKKKQKGRLVSTFGKGSTNTNSRGAPIQVLFKQGSPEKTPMQEERGSVGGSQSQAELLKQTLQTFATHNEINWSGEGEKAVVLENSWTDIVHSHKSMPRTQRYQQEALWELIHTEFIYINKLTIITDLVLAALEHVHRLGFLHEVTADQLFSNMPSIRDAHRCFWQEVMYPMLQNARLTGHPFDPLKLEPGCLQFAERFSAYLDYCWEEERNMEFTRRQMEINQHFNMFLTWVETHPQCGRMRLGDMQAKPHQRITKYPLLLKSILKATQDQYTQQTLNRMINSVSQFLDSINDYLLFKDDELALFALSQKIEGYELQGMSEEIDKYMQEFCCFDLTSPVRDTEPKVIRKLLMGESLKVRGRKDSKLEVVLLLFTDVLLLTKTQKKSEKQKLVCPPLSLERIRFAELKDGYSFVLLEVSDLGCPVNVYSVSTPSPGSCASWITAIHQAQENLQSLRKKETIKLEEPSDQSLEDPFPPASTPNIKETEEQPSNTSSKSQDHLVLNLASIKQNQVVFWNVPSERLSELESDLQKERHNQNSQKLLKGRAQRSESLPELPSSTLQGILNRAKERERGRGITNREGNYLEKNSLQSSNTVCATPSSSPSEGEKEAGAEDQETFRSRKYYSLTGMETSSDNYRKNRPVTPLGVNVDWPGWCFDDEDVLEFTAHNDETVDWPEQTLTTAELQKTPRHNHADYSEV</sequence>
<dbReference type="GO" id="GO:0007266">
    <property type="term" value="P:Rho protein signal transduction"/>
    <property type="evidence" value="ECO:0007669"/>
    <property type="project" value="TreeGrafter"/>
</dbReference>
<dbReference type="CDD" id="cd00160">
    <property type="entry name" value="RhoGEF"/>
    <property type="match status" value="1"/>
</dbReference>
<feature type="compositionally biased region" description="Polar residues" evidence="1">
    <location>
        <begin position="634"/>
        <end position="653"/>
    </location>
</feature>
<dbReference type="GO" id="GO:0030424">
    <property type="term" value="C:axon"/>
    <property type="evidence" value="ECO:0007669"/>
    <property type="project" value="TreeGrafter"/>
</dbReference>
<gene>
    <name evidence="3" type="ORF">AMELA_G00079710</name>
</gene>
<evidence type="ECO:0000313" key="4">
    <source>
        <dbReference type="Proteomes" id="UP000593565"/>
    </source>
</evidence>
<feature type="domain" description="DH" evidence="2">
    <location>
        <begin position="151"/>
        <end position="343"/>
    </location>
</feature>
<dbReference type="PANTHER" id="PTHR13217">
    <property type="entry name" value="PLECKSTRIN HOMOLOGY DOMAIN-CONTAINING FAMILY G MEMBER 7"/>
    <property type="match status" value="1"/>
</dbReference>
<proteinExistence type="predicted"/>
<dbReference type="PANTHER" id="PTHR13217:SF10">
    <property type="entry name" value="PLECKSTRIN HOMOLOGY DOMAIN-CONTAINING FAMILY G MEMBER 6 ISOFORM X1"/>
    <property type="match status" value="1"/>
</dbReference>
<dbReference type="Gene3D" id="2.30.29.30">
    <property type="entry name" value="Pleckstrin-homology domain (PH domain)/Phosphotyrosine-binding domain (PTB)"/>
    <property type="match status" value="1"/>
</dbReference>
<dbReference type="Proteomes" id="UP000593565">
    <property type="component" value="Unassembled WGS sequence"/>
</dbReference>
<dbReference type="InterPro" id="IPR000219">
    <property type="entry name" value="DH_dom"/>
</dbReference>
<reference evidence="3 4" key="1">
    <citation type="submission" date="2020-02" db="EMBL/GenBank/DDBJ databases">
        <title>A chromosome-scale genome assembly of the black bullhead catfish (Ameiurus melas).</title>
        <authorList>
            <person name="Wen M."/>
            <person name="Zham M."/>
            <person name="Cabau C."/>
            <person name="Klopp C."/>
            <person name="Donnadieu C."/>
            <person name="Roques C."/>
            <person name="Bouchez O."/>
            <person name="Lampietro C."/>
            <person name="Jouanno E."/>
            <person name="Herpin A."/>
            <person name="Louis A."/>
            <person name="Berthelot C."/>
            <person name="Parey E."/>
            <person name="Roest-Crollius H."/>
            <person name="Braasch I."/>
            <person name="Postlethwait J."/>
            <person name="Robinson-Rechavi M."/>
            <person name="Echchiki A."/>
            <person name="Begum T."/>
            <person name="Montfort J."/>
            <person name="Schartl M."/>
            <person name="Bobe J."/>
            <person name="Guiguen Y."/>
        </authorList>
    </citation>
    <scope>NUCLEOTIDE SEQUENCE [LARGE SCALE GENOMIC DNA]</scope>
    <source>
        <strain evidence="3">M_S1</strain>
        <tissue evidence="3">Blood</tissue>
    </source>
</reference>
<feature type="compositionally biased region" description="Basic and acidic residues" evidence="1">
    <location>
        <begin position="1"/>
        <end position="43"/>
    </location>
</feature>
<dbReference type="SMART" id="SM00325">
    <property type="entry name" value="RhoGEF"/>
    <property type="match status" value="1"/>
</dbReference>
<dbReference type="PROSITE" id="PS50010">
    <property type="entry name" value="DH_2"/>
    <property type="match status" value="1"/>
</dbReference>
<accession>A0A7J6B1D6</accession>
<dbReference type="SUPFAM" id="SSF50729">
    <property type="entry name" value="PH domain-like"/>
    <property type="match status" value="1"/>
</dbReference>
<dbReference type="GO" id="GO:0005085">
    <property type="term" value="F:guanyl-nucleotide exchange factor activity"/>
    <property type="evidence" value="ECO:0007669"/>
    <property type="project" value="InterPro"/>
</dbReference>
<protein>
    <recommendedName>
        <fullName evidence="2">DH domain-containing protein</fullName>
    </recommendedName>
</protein>
<comment type="caution">
    <text evidence="3">The sequence shown here is derived from an EMBL/GenBank/DDBJ whole genome shotgun (WGS) entry which is preliminary data.</text>
</comment>
<dbReference type="Pfam" id="PF00621">
    <property type="entry name" value="RhoGEF"/>
    <property type="match status" value="1"/>
</dbReference>
<dbReference type="InterPro" id="IPR040181">
    <property type="entry name" value="PKHG5/7"/>
</dbReference>
<feature type="compositionally biased region" description="Basic and acidic residues" evidence="1">
    <location>
        <begin position="654"/>
        <end position="668"/>
    </location>
</feature>
<feature type="region of interest" description="Disordered" evidence="1">
    <location>
        <begin position="512"/>
        <end position="546"/>
    </location>
</feature>
<dbReference type="GO" id="GO:0043542">
    <property type="term" value="P:endothelial cell migration"/>
    <property type="evidence" value="ECO:0007669"/>
    <property type="project" value="TreeGrafter"/>
</dbReference>
<dbReference type="InterPro" id="IPR035899">
    <property type="entry name" value="DBL_dom_sf"/>
</dbReference>
<dbReference type="SMART" id="SM00233">
    <property type="entry name" value="PH"/>
    <property type="match status" value="1"/>
</dbReference>
<dbReference type="GO" id="GO:0030139">
    <property type="term" value="C:endocytic vesicle"/>
    <property type="evidence" value="ECO:0007669"/>
    <property type="project" value="TreeGrafter"/>
</dbReference>
<feature type="region of interest" description="Disordered" evidence="1">
    <location>
        <begin position="1"/>
        <end position="56"/>
    </location>
</feature>
<dbReference type="AlphaFoldDB" id="A0A7J6B1D6"/>
<feature type="compositionally biased region" description="Low complexity" evidence="1">
    <location>
        <begin position="598"/>
        <end position="607"/>
    </location>
</feature>
<dbReference type="EMBL" id="JAAGNN010000006">
    <property type="protein sequence ID" value="KAF4088199.1"/>
    <property type="molecule type" value="Genomic_DNA"/>
</dbReference>
<dbReference type="GO" id="GO:0005886">
    <property type="term" value="C:plasma membrane"/>
    <property type="evidence" value="ECO:0007669"/>
    <property type="project" value="TreeGrafter"/>
</dbReference>
<keyword evidence="4" id="KW-1185">Reference proteome</keyword>
<dbReference type="Gene3D" id="1.20.900.10">
    <property type="entry name" value="Dbl homology (DH) domain"/>
    <property type="match status" value="1"/>
</dbReference>
<evidence type="ECO:0000256" key="1">
    <source>
        <dbReference type="SAM" id="MobiDB-lite"/>
    </source>
</evidence>